<evidence type="ECO:0000313" key="7">
    <source>
        <dbReference type="Proteomes" id="UP001249851"/>
    </source>
</evidence>
<dbReference type="GO" id="GO:0006351">
    <property type="term" value="P:DNA-templated transcription"/>
    <property type="evidence" value="ECO:0007669"/>
    <property type="project" value="InterPro"/>
</dbReference>
<dbReference type="SMART" id="SM01135">
    <property type="entry name" value="DIRP"/>
    <property type="match status" value="1"/>
</dbReference>
<dbReference type="PANTHER" id="PTHR21689">
    <property type="entry name" value="LIN-9"/>
    <property type="match status" value="1"/>
</dbReference>
<feature type="compositionally biased region" description="Low complexity" evidence="4">
    <location>
        <begin position="19"/>
        <end position="33"/>
    </location>
</feature>
<evidence type="ECO:0000256" key="1">
    <source>
        <dbReference type="ARBA" id="ARBA00004123"/>
    </source>
</evidence>
<gene>
    <name evidence="6" type="ORF">P5673_006192</name>
</gene>
<dbReference type="AlphaFoldDB" id="A0AAD9VCD7"/>
<evidence type="ECO:0000256" key="2">
    <source>
        <dbReference type="ARBA" id="ARBA00006732"/>
    </source>
</evidence>
<proteinExistence type="inferred from homology"/>
<reference evidence="6" key="1">
    <citation type="journal article" date="2023" name="G3 (Bethesda)">
        <title>Whole genome assembly and annotation of the endangered Caribbean coral Acropora cervicornis.</title>
        <authorList>
            <person name="Selwyn J.D."/>
            <person name="Vollmer S.V."/>
        </authorList>
    </citation>
    <scope>NUCLEOTIDE SEQUENCE</scope>
    <source>
        <strain evidence="6">K2</strain>
    </source>
</reference>
<keyword evidence="7" id="KW-1185">Reference proteome</keyword>
<dbReference type="InterPro" id="IPR045831">
    <property type="entry name" value="LIN9_C"/>
</dbReference>
<dbReference type="GO" id="GO:0003677">
    <property type="term" value="F:DNA binding"/>
    <property type="evidence" value="ECO:0007669"/>
    <property type="project" value="TreeGrafter"/>
</dbReference>
<dbReference type="EMBL" id="JARQWQ010000010">
    <property type="protein sequence ID" value="KAK2569281.1"/>
    <property type="molecule type" value="Genomic_DNA"/>
</dbReference>
<dbReference type="InterPro" id="IPR033471">
    <property type="entry name" value="DIRP"/>
</dbReference>
<evidence type="ECO:0000256" key="3">
    <source>
        <dbReference type="ARBA" id="ARBA00023242"/>
    </source>
</evidence>
<dbReference type="PANTHER" id="PTHR21689:SF2">
    <property type="entry name" value="PROTEIN LIN-9 HOMOLOG"/>
    <property type="match status" value="1"/>
</dbReference>
<organism evidence="6 7">
    <name type="scientific">Acropora cervicornis</name>
    <name type="common">Staghorn coral</name>
    <dbReference type="NCBI Taxonomy" id="6130"/>
    <lineage>
        <taxon>Eukaryota</taxon>
        <taxon>Metazoa</taxon>
        <taxon>Cnidaria</taxon>
        <taxon>Anthozoa</taxon>
        <taxon>Hexacorallia</taxon>
        <taxon>Scleractinia</taxon>
        <taxon>Astrocoeniina</taxon>
        <taxon>Acroporidae</taxon>
        <taxon>Acropora</taxon>
    </lineage>
</organism>
<dbReference type="GO" id="GO:0051726">
    <property type="term" value="P:regulation of cell cycle"/>
    <property type="evidence" value="ECO:0007669"/>
    <property type="project" value="TreeGrafter"/>
</dbReference>
<dbReference type="InterPro" id="IPR010561">
    <property type="entry name" value="LIN-9/ALY1"/>
</dbReference>
<accession>A0AAD9VCD7</accession>
<dbReference type="GO" id="GO:0017053">
    <property type="term" value="C:transcription repressor complex"/>
    <property type="evidence" value="ECO:0007669"/>
    <property type="project" value="InterPro"/>
</dbReference>
<comment type="similarity">
    <text evidence="2">Belongs to the lin-9 family.</text>
</comment>
<reference evidence="6" key="2">
    <citation type="journal article" date="2023" name="Science">
        <title>Genomic signatures of disease resistance in endangered staghorn corals.</title>
        <authorList>
            <person name="Vollmer S.V."/>
            <person name="Selwyn J.D."/>
            <person name="Despard B.A."/>
            <person name="Roesel C.L."/>
        </authorList>
    </citation>
    <scope>NUCLEOTIDE SEQUENCE</scope>
    <source>
        <strain evidence="6">K2</strain>
    </source>
</reference>
<evidence type="ECO:0000259" key="5">
    <source>
        <dbReference type="SMART" id="SM01135"/>
    </source>
</evidence>
<keyword evidence="3" id="KW-0539">Nucleus</keyword>
<dbReference type="Pfam" id="PF06584">
    <property type="entry name" value="DIRP"/>
    <property type="match status" value="1"/>
</dbReference>
<evidence type="ECO:0000256" key="4">
    <source>
        <dbReference type="SAM" id="MobiDB-lite"/>
    </source>
</evidence>
<feature type="domain" description="DIRP" evidence="5">
    <location>
        <begin position="118"/>
        <end position="223"/>
    </location>
</feature>
<comment type="subcellular location">
    <subcellularLocation>
        <location evidence="1">Nucleus</location>
    </subcellularLocation>
</comment>
<comment type="caution">
    <text evidence="6">The sequence shown here is derived from an EMBL/GenBank/DDBJ whole genome shotgun (WGS) entry which is preliminary data.</text>
</comment>
<dbReference type="GO" id="GO:0005654">
    <property type="term" value="C:nucleoplasm"/>
    <property type="evidence" value="ECO:0007669"/>
    <property type="project" value="TreeGrafter"/>
</dbReference>
<dbReference type="Proteomes" id="UP001249851">
    <property type="component" value="Unassembled WGS sequence"/>
</dbReference>
<protein>
    <submittedName>
        <fullName evidence="6">Protein lin-9-like protein</fullName>
    </submittedName>
</protein>
<dbReference type="GO" id="GO:0006357">
    <property type="term" value="P:regulation of transcription by RNA polymerase II"/>
    <property type="evidence" value="ECO:0007669"/>
    <property type="project" value="TreeGrafter"/>
</dbReference>
<dbReference type="Pfam" id="PF19438">
    <property type="entry name" value="LIN9_C"/>
    <property type="match status" value="1"/>
</dbReference>
<name>A0AAD9VCD7_ACRCE</name>
<evidence type="ECO:0000313" key="6">
    <source>
        <dbReference type="EMBL" id="KAK2569281.1"/>
    </source>
</evidence>
<sequence>MAEEETSAEALVSLRGIGSQPPFSSPSKQSTPPRSKKRTRQFDDNVEEMEQDIVTDEGEFSLSSPRTRRMASLKAVSMVANLIGNGSTDKKLAKASFAKLQNLLKLPKAARWCYFEWFYSSLDRVLFDGVNDFHVCLKESFPNLKTHKLRRAEWREIRRLMGKPRRCSPAFFLEERQALEEKRRKIRMLQQRKVSELSRFKDLPDEVPLPLVIGTKVTARMRKPQDGLFTGQIDAVDTANYTYRVTFDRPGLGTHSVPDIEVVSEELHENHTMPISSFLQKERPRTAAYPPTYTPPRLLPAGTDLGSPNMVHDPLIGASPGRLRLQDAISQQGQGGTLGGFPIRFLILVTRLSKILLVKKECIEKLKEMNTQAEKMKSYQEPIDKEFQKRYASVVLELERLNKDLNEYLTGVQEYCQELTPDQGVQSMDQSSSVKRRCDEEAARVVQQNNVGQVAVTSQPLMKIVSNLTSLMLQIKSLAENDLNTFEFKSLSDAVDEIKKSVDPANMSCFQNNVEIHVAHIQSGLSQMGNLHAFSSAGTSKLTRQDLLSLNTLAKRSNNVAAAK</sequence>
<feature type="region of interest" description="Disordered" evidence="4">
    <location>
        <begin position="1"/>
        <end position="44"/>
    </location>
</feature>